<dbReference type="Proteomes" id="UP000607653">
    <property type="component" value="Unassembled WGS sequence"/>
</dbReference>
<dbReference type="EMBL" id="DUZY01000003">
    <property type="protein sequence ID" value="DAD33295.1"/>
    <property type="molecule type" value="Genomic_DNA"/>
</dbReference>
<evidence type="ECO:0000313" key="2">
    <source>
        <dbReference type="Proteomes" id="UP000607653"/>
    </source>
</evidence>
<protein>
    <submittedName>
        <fullName evidence="1">Uncharacterized protein</fullName>
    </submittedName>
</protein>
<proteinExistence type="predicted"/>
<comment type="caution">
    <text evidence="1">The sequence shown here is derived from an EMBL/GenBank/DDBJ whole genome shotgun (WGS) entry which is preliminary data.</text>
</comment>
<evidence type="ECO:0000313" key="1">
    <source>
        <dbReference type="EMBL" id="DAD33295.1"/>
    </source>
</evidence>
<keyword evidence="2" id="KW-1185">Reference proteome</keyword>
<reference evidence="1 2" key="1">
    <citation type="journal article" date="2020" name="Mol. Biol. Evol.">
        <title>Distinct Expression and Methylation Patterns for Genes with Different Fates following a Single Whole-Genome Duplication in Flowering Plants.</title>
        <authorList>
            <person name="Shi T."/>
            <person name="Rahmani R.S."/>
            <person name="Gugger P.F."/>
            <person name="Wang M."/>
            <person name="Li H."/>
            <person name="Zhang Y."/>
            <person name="Li Z."/>
            <person name="Wang Q."/>
            <person name="Van de Peer Y."/>
            <person name="Marchal K."/>
            <person name="Chen J."/>
        </authorList>
    </citation>
    <scope>NUCLEOTIDE SEQUENCE [LARGE SCALE GENOMIC DNA]</scope>
    <source>
        <tissue evidence="1">Leaf</tissue>
    </source>
</reference>
<sequence>MDKEVEVGVGGPLSENVNRSGSVCTALNPNLLWVLDAPNHKYGQLLFSV</sequence>
<accession>A0A822YQI7</accession>
<dbReference type="AlphaFoldDB" id="A0A822YQI7"/>
<gene>
    <name evidence="1" type="ORF">HUJ06_012146</name>
</gene>
<organism evidence="1 2">
    <name type="scientific">Nelumbo nucifera</name>
    <name type="common">Sacred lotus</name>
    <dbReference type="NCBI Taxonomy" id="4432"/>
    <lineage>
        <taxon>Eukaryota</taxon>
        <taxon>Viridiplantae</taxon>
        <taxon>Streptophyta</taxon>
        <taxon>Embryophyta</taxon>
        <taxon>Tracheophyta</taxon>
        <taxon>Spermatophyta</taxon>
        <taxon>Magnoliopsida</taxon>
        <taxon>Proteales</taxon>
        <taxon>Nelumbonaceae</taxon>
        <taxon>Nelumbo</taxon>
    </lineage>
</organism>
<name>A0A822YQI7_NELNU</name>